<dbReference type="GO" id="GO:0019432">
    <property type="term" value="P:triglyceride biosynthetic process"/>
    <property type="evidence" value="ECO:0007669"/>
    <property type="project" value="UniProtKB-UniPathway"/>
</dbReference>
<evidence type="ECO:0000256" key="4">
    <source>
        <dbReference type="ARBA" id="ARBA00013244"/>
    </source>
</evidence>
<proteinExistence type="inferred from homology"/>
<evidence type="ECO:0000256" key="5">
    <source>
        <dbReference type="ARBA" id="ARBA00022516"/>
    </source>
</evidence>
<evidence type="ECO:0000259" key="13">
    <source>
        <dbReference type="Pfam" id="PF06974"/>
    </source>
</evidence>
<dbReference type="RefSeq" id="WP_083132533.1">
    <property type="nucleotide sequence ID" value="NZ_AP022606.1"/>
</dbReference>
<dbReference type="Proteomes" id="UP000192441">
    <property type="component" value="Unassembled WGS sequence"/>
</dbReference>
<dbReference type="InterPro" id="IPR014292">
    <property type="entry name" value="Acyl_transf_WS/DGAT"/>
</dbReference>
<evidence type="ECO:0000256" key="6">
    <source>
        <dbReference type="ARBA" id="ARBA00022679"/>
    </source>
</evidence>
<dbReference type="InterPro" id="IPR009721">
    <property type="entry name" value="O-acyltransferase_WSD1_C"/>
</dbReference>
<dbReference type="GO" id="GO:0005886">
    <property type="term" value="C:plasma membrane"/>
    <property type="evidence" value="ECO:0007669"/>
    <property type="project" value="TreeGrafter"/>
</dbReference>
<evidence type="ECO:0000313" key="15">
    <source>
        <dbReference type="EMBL" id="ORA35726.1"/>
    </source>
</evidence>
<feature type="domain" description="O-acyltransferase WSD1 C-terminal" evidence="13">
    <location>
        <begin position="304"/>
        <end position="447"/>
    </location>
</feature>
<evidence type="ECO:0000313" key="14">
    <source>
        <dbReference type="EMBL" id="BBZ12775.1"/>
    </source>
</evidence>
<accession>A0A7I7W7K4</accession>
<sequence length="472" mass="52264">MERLTALDASFLEAEDSDPHVSLAIGAVSVVAGPAPRYDEFVSAFAKRVRAIPRCTQTLHTHPFDLGPPEWVEDRHFDISHHVYRVALPDPGDDAELFRMIATLMQQRLDRERPLWECWIIEGLTDDRWAVLVKLHHCIADGIATTQMLAKLSDSGPGDTFAKNIRAAREPEGRALPLLPTNTNPMAWLSRTWHAAVAATAAAQHAAVGVIELTTSLLSSRPESSLTGPLTTLRRYTAARVKLAEMEKVCRAFDVTINDVALAAITDSYRNLLIGRGEQPRHDSLRTLVPVSVRSMKDFHRTDNRASAMLPLLPVDEPDPVRQLELIHSRLMTAKDSGQREGATAFLSMANTVPFALSAWTVRFLTRLPQRAVSALATNVPGPRSRQKLLGREVLEVLPVPPIALGLRTGIAMVSYADSFIFGITADHDSAPDVDRLSTGIEHAVARLAALSRRRRRQRTRPVTRTRRYARA</sequence>
<dbReference type="GO" id="GO:0001666">
    <property type="term" value="P:response to hypoxia"/>
    <property type="evidence" value="ECO:0007669"/>
    <property type="project" value="TreeGrafter"/>
</dbReference>
<evidence type="ECO:0000256" key="10">
    <source>
        <dbReference type="ARBA" id="ARBA00048109"/>
    </source>
</evidence>
<dbReference type="Gene3D" id="3.30.559.10">
    <property type="entry name" value="Chloramphenicol acetyltransferase-like domain"/>
    <property type="match status" value="1"/>
</dbReference>
<keyword evidence="7 11" id="KW-0319">Glycerol metabolism</keyword>
<keyword evidence="9 11" id="KW-0012">Acyltransferase</keyword>
<dbReference type="GO" id="GO:0051701">
    <property type="term" value="P:biological process involved in interaction with host"/>
    <property type="evidence" value="ECO:0007669"/>
    <property type="project" value="TreeGrafter"/>
</dbReference>
<dbReference type="InterPro" id="IPR023213">
    <property type="entry name" value="CAT-like_dom_sf"/>
</dbReference>
<dbReference type="GO" id="GO:0071731">
    <property type="term" value="P:response to nitric oxide"/>
    <property type="evidence" value="ECO:0007669"/>
    <property type="project" value="TreeGrafter"/>
</dbReference>
<comment type="catalytic activity">
    <reaction evidence="10 11">
        <text>an acyl-CoA + a 1,2-diacyl-sn-glycerol = a triacyl-sn-glycerol + CoA</text>
        <dbReference type="Rhea" id="RHEA:10868"/>
        <dbReference type="ChEBI" id="CHEBI:17815"/>
        <dbReference type="ChEBI" id="CHEBI:57287"/>
        <dbReference type="ChEBI" id="CHEBI:58342"/>
        <dbReference type="ChEBI" id="CHEBI:64615"/>
        <dbReference type="EC" id="2.3.1.20"/>
    </reaction>
</comment>
<protein>
    <recommendedName>
        <fullName evidence="4 11">Diacylglycerol O-acyltransferase</fullName>
        <ecNumber evidence="4 11">2.3.1.20</ecNumber>
    </recommendedName>
</protein>
<evidence type="ECO:0000256" key="2">
    <source>
        <dbReference type="ARBA" id="ARBA00005189"/>
    </source>
</evidence>
<dbReference type="EMBL" id="MVHM01000011">
    <property type="protein sequence ID" value="ORA35726.1"/>
    <property type="molecule type" value="Genomic_DNA"/>
</dbReference>
<evidence type="ECO:0000256" key="7">
    <source>
        <dbReference type="ARBA" id="ARBA00022798"/>
    </source>
</evidence>
<evidence type="ECO:0000256" key="1">
    <source>
        <dbReference type="ARBA" id="ARBA00004771"/>
    </source>
</evidence>
<reference evidence="15 16" key="1">
    <citation type="submission" date="2016-12" db="EMBL/GenBank/DDBJ databases">
        <title>The new phylogeny of genus Mycobacterium.</title>
        <authorList>
            <person name="Tortoli E."/>
            <person name="Trovato A."/>
            <person name="Cirillo D.M."/>
        </authorList>
    </citation>
    <scope>NUCLEOTIDE SEQUENCE [LARGE SCALE GENOMIC DNA]</scope>
    <source>
        <strain evidence="15 16">DSM 44624</strain>
    </source>
</reference>
<dbReference type="PANTHER" id="PTHR31650:SF1">
    <property type="entry name" value="WAX ESTER SYNTHASE_DIACYLGLYCEROL ACYLTRANSFERASE 4-RELATED"/>
    <property type="match status" value="1"/>
</dbReference>
<keyword evidence="8 11" id="KW-0443">Lipid metabolism</keyword>
<evidence type="ECO:0000313" key="17">
    <source>
        <dbReference type="Proteomes" id="UP000467379"/>
    </source>
</evidence>
<dbReference type="Pfam" id="PF06974">
    <property type="entry name" value="WS_DGAT_C"/>
    <property type="match status" value="1"/>
</dbReference>
<dbReference type="Gene3D" id="3.30.559.30">
    <property type="entry name" value="Nonribosomal peptide synthetase, condensation domain"/>
    <property type="match status" value="1"/>
</dbReference>
<comment type="pathway">
    <text evidence="1 11">Glycerolipid metabolism; triacylglycerol biosynthesis.</text>
</comment>
<evidence type="ECO:0000313" key="16">
    <source>
        <dbReference type="Proteomes" id="UP000192441"/>
    </source>
</evidence>
<evidence type="ECO:0000256" key="8">
    <source>
        <dbReference type="ARBA" id="ARBA00023098"/>
    </source>
</evidence>
<reference evidence="14 17" key="2">
    <citation type="journal article" date="2019" name="Emerg. Microbes Infect.">
        <title>Comprehensive subspecies identification of 175 nontuberculous mycobacteria species based on 7547 genomic profiles.</title>
        <authorList>
            <person name="Matsumoto Y."/>
            <person name="Kinjo T."/>
            <person name="Motooka D."/>
            <person name="Nabeya D."/>
            <person name="Jung N."/>
            <person name="Uechi K."/>
            <person name="Horii T."/>
            <person name="Iida T."/>
            <person name="Fujita J."/>
            <person name="Nakamura S."/>
        </authorList>
    </citation>
    <scope>NUCLEOTIDE SEQUENCE [LARGE SCALE GENOMIC DNA]</scope>
    <source>
        <strain evidence="14 17">JCM 12687</strain>
    </source>
</reference>
<reference evidence="14" key="3">
    <citation type="submission" date="2020-02" db="EMBL/GenBank/DDBJ databases">
        <authorList>
            <person name="Matsumoto Y."/>
            <person name="Kinjo T."/>
            <person name="Motooka D."/>
            <person name="Nabeya D."/>
            <person name="Jung N."/>
            <person name="Uechi K."/>
            <person name="Horii T."/>
            <person name="Iida T."/>
            <person name="Fujita J."/>
            <person name="Nakamura S."/>
        </authorList>
    </citation>
    <scope>NUCLEOTIDE SEQUENCE</scope>
    <source>
        <strain evidence="14">JCM 12687</strain>
    </source>
</reference>
<gene>
    <name evidence="15" type="ORF">BST20_16785</name>
    <name evidence="14" type="ORF">MBRA_29700</name>
</gene>
<name>A0A7I7W7K4_9MYCO</name>
<dbReference type="AlphaFoldDB" id="A0A7I7W7K4"/>
<evidence type="ECO:0000259" key="12">
    <source>
        <dbReference type="Pfam" id="PF03007"/>
    </source>
</evidence>
<dbReference type="GO" id="GO:0006071">
    <property type="term" value="P:glycerol metabolic process"/>
    <property type="evidence" value="ECO:0007669"/>
    <property type="project" value="UniProtKB-KW"/>
</dbReference>
<keyword evidence="6 11" id="KW-0808">Transferase</keyword>
<evidence type="ECO:0000256" key="3">
    <source>
        <dbReference type="ARBA" id="ARBA00009587"/>
    </source>
</evidence>
<dbReference type="Pfam" id="PF03007">
    <property type="entry name" value="WS_DGAT_cat"/>
    <property type="match status" value="1"/>
</dbReference>
<organism evidence="15 16">
    <name type="scientific">Mycobacterium branderi</name>
    <dbReference type="NCBI Taxonomy" id="43348"/>
    <lineage>
        <taxon>Bacteria</taxon>
        <taxon>Bacillati</taxon>
        <taxon>Actinomycetota</taxon>
        <taxon>Actinomycetes</taxon>
        <taxon>Mycobacteriales</taxon>
        <taxon>Mycobacteriaceae</taxon>
        <taxon>Mycobacterium</taxon>
    </lineage>
</organism>
<evidence type="ECO:0000256" key="9">
    <source>
        <dbReference type="ARBA" id="ARBA00023315"/>
    </source>
</evidence>
<dbReference type="OrthoDB" id="9810950at2"/>
<keyword evidence="17" id="KW-1185">Reference proteome</keyword>
<dbReference type="InterPro" id="IPR004255">
    <property type="entry name" value="O-acyltransferase_WSD1_N"/>
</dbReference>
<evidence type="ECO:0000256" key="11">
    <source>
        <dbReference type="RuleBase" id="RU361241"/>
    </source>
</evidence>
<feature type="domain" description="O-acyltransferase WSD1-like N-terminal" evidence="12">
    <location>
        <begin position="4"/>
        <end position="261"/>
    </location>
</feature>
<dbReference type="EC" id="2.3.1.20" evidence="4 11"/>
<dbReference type="PANTHER" id="PTHR31650">
    <property type="entry name" value="O-ACYLTRANSFERASE (WSD1-LIKE) FAMILY PROTEIN"/>
    <property type="match status" value="1"/>
</dbReference>
<keyword evidence="5 11" id="KW-0444">Lipid biosynthesis</keyword>
<dbReference type="Proteomes" id="UP000467379">
    <property type="component" value="Chromosome"/>
</dbReference>
<dbReference type="InterPro" id="IPR045034">
    <property type="entry name" value="O-acyltransferase_WSD1-like"/>
</dbReference>
<comment type="similarity">
    <text evidence="3 11">Belongs to the long-chain O-acyltransferase family.</text>
</comment>
<dbReference type="EMBL" id="AP022606">
    <property type="protein sequence ID" value="BBZ12775.1"/>
    <property type="molecule type" value="Genomic_DNA"/>
</dbReference>
<comment type="pathway">
    <text evidence="2">Lipid metabolism.</text>
</comment>
<dbReference type="NCBIfam" id="TIGR02946">
    <property type="entry name" value="acyl_WS_DGAT"/>
    <property type="match status" value="1"/>
</dbReference>
<dbReference type="GO" id="GO:0004144">
    <property type="term" value="F:diacylglycerol O-acyltransferase activity"/>
    <property type="evidence" value="ECO:0007669"/>
    <property type="project" value="UniProtKB-EC"/>
</dbReference>
<dbReference type="SUPFAM" id="SSF52777">
    <property type="entry name" value="CoA-dependent acyltransferases"/>
    <property type="match status" value="1"/>
</dbReference>